<keyword evidence="1" id="KW-0812">Transmembrane</keyword>
<dbReference type="EMBL" id="CP000828">
    <property type="protein sequence ID" value="ABW30541.1"/>
    <property type="molecule type" value="Genomic_DNA"/>
</dbReference>
<dbReference type="KEGG" id="amr:AM1_5590"/>
<evidence type="ECO:0000256" key="1">
    <source>
        <dbReference type="SAM" id="Phobius"/>
    </source>
</evidence>
<keyword evidence="3" id="KW-1185">Reference proteome</keyword>
<proteinExistence type="predicted"/>
<dbReference type="STRING" id="329726.AM1_5590"/>
<protein>
    <submittedName>
        <fullName evidence="2">Uncharacterized protein</fullName>
    </submittedName>
</protein>
<name>B0CF25_ACAM1</name>
<sequence>MIERFLFTPAMGDNGVGSMIIILKWGIWLMLSQDTLI</sequence>
<organism evidence="2 3">
    <name type="scientific">Acaryochloris marina (strain MBIC 11017)</name>
    <dbReference type="NCBI Taxonomy" id="329726"/>
    <lineage>
        <taxon>Bacteria</taxon>
        <taxon>Bacillati</taxon>
        <taxon>Cyanobacteriota</taxon>
        <taxon>Cyanophyceae</taxon>
        <taxon>Acaryochloridales</taxon>
        <taxon>Acaryochloridaceae</taxon>
        <taxon>Acaryochloris</taxon>
    </lineage>
</organism>
<evidence type="ECO:0000313" key="2">
    <source>
        <dbReference type="EMBL" id="ABW30541.1"/>
    </source>
</evidence>
<feature type="transmembrane region" description="Helical" evidence="1">
    <location>
        <begin position="15"/>
        <end position="31"/>
    </location>
</feature>
<dbReference type="Proteomes" id="UP000000268">
    <property type="component" value="Chromosome"/>
</dbReference>
<evidence type="ECO:0000313" key="3">
    <source>
        <dbReference type="Proteomes" id="UP000000268"/>
    </source>
</evidence>
<reference evidence="2 3" key="1">
    <citation type="journal article" date="2008" name="Proc. Natl. Acad. Sci. U.S.A.">
        <title>Niche adaptation and genome expansion in the chlorophyll d-producing cyanobacterium Acaryochloris marina.</title>
        <authorList>
            <person name="Swingley W.D."/>
            <person name="Chen M."/>
            <person name="Cheung P.C."/>
            <person name="Conrad A.L."/>
            <person name="Dejesa L.C."/>
            <person name="Hao J."/>
            <person name="Honchak B.M."/>
            <person name="Karbach L.E."/>
            <person name="Kurdoglu A."/>
            <person name="Lahiri S."/>
            <person name="Mastrian S.D."/>
            <person name="Miyashita H."/>
            <person name="Page L."/>
            <person name="Ramakrishna P."/>
            <person name="Satoh S."/>
            <person name="Sattley W.M."/>
            <person name="Shimada Y."/>
            <person name="Taylor H.L."/>
            <person name="Tomo T."/>
            <person name="Tsuchiya T."/>
            <person name="Wang Z.T."/>
            <person name="Raymond J."/>
            <person name="Mimuro M."/>
            <person name="Blankenship R.E."/>
            <person name="Touchman J.W."/>
        </authorList>
    </citation>
    <scope>NUCLEOTIDE SEQUENCE [LARGE SCALE GENOMIC DNA]</scope>
    <source>
        <strain evidence="3">MBIC 11017</strain>
    </source>
</reference>
<gene>
    <name evidence="2" type="ordered locus">AM1_5590</name>
</gene>
<dbReference type="AlphaFoldDB" id="B0CF25"/>
<dbReference type="HOGENOM" id="CLU_3338764_0_0_3"/>
<accession>B0CF25</accession>
<keyword evidence="1" id="KW-0472">Membrane</keyword>
<keyword evidence="1" id="KW-1133">Transmembrane helix</keyword>